<evidence type="ECO:0000313" key="1">
    <source>
        <dbReference type="EMBL" id="KAJ5187831.1"/>
    </source>
</evidence>
<name>A0A9W9J549_9EURO</name>
<reference evidence="1" key="1">
    <citation type="submission" date="2022-11" db="EMBL/GenBank/DDBJ databases">
        <authorList>
            <person name="Petersen C."/>
        </authorList>
    </citation>
    <scope>NUCLEOTIDE SEQUENCE</scope>
    <source>
        <strain evidence="1">IBT 20477</strain>
    </source>
</reference>
<reference evidence="1" key="2">
    <citation type="journal article" date="2023" name="IMA Fungus">
        <title>Comparative genomic study of the Penicillium genus elucidates a diverse pangenome and 15 lateral gene transfer events.</title>
        <authorList>
            <person name="Petersen C."/>
            <person name="Sorensen T."/>
            <person name="Nielsen M.R."/>
            <person name="Sondergaard T.E."/>
            <person name="Sorensen J.L."/>
            <person name="Fitzpatrick D.A."/>
            <person name="Frisvad J.C."/>
            <person name="Nielsen K.L."/>
        </authorList>
    </citation>
    <scope>NUCLEOTIDE SEQUENCE</scope>
    <source>
        <strain evidence="1">IBT 20477</strain>
    </source>
</reference>
<dbReference type="AlphaFoldDB" id="A0A9W9J549"/>
<feature type="non-terminal residue" evidence="1">
    <location>
        <position position="1"/>
    </location>
</feature>
<protein>
    <submittedName>
        <fullName evidence="1">Uncharacterized protein</fullName>
    </submittedName>
</protein>
<sequence length="79" mass="9321">MISDQRKRVREAFLREFPKIIKMEYFPEKPSPSNLIWDKNIGYLYATDPSYNLISLVSVIRCLSNPMNNLVNRLKRGCQ</sequence>
<gene>
    <name evidence="1" type="ORF">N7449_010825</name>
</gene>
<dbReference type="EMBL" id="JAPQKQ010000007">
    <property type="protein sequence ID" value="KAJ5187831.1"/>
    <property type="molecule type" value="Genomic_DNA"/>
</dbReference>
<evidence type="ECO:0000313" key="2">
    <source>
        <dbReference type="Proteomes" id="UP001150942"/>
    </source>
</evidence>
<dbReference type="Proteomes" id="UP001150942">
    <property type="component" value="Unassembled WGS sequence"/>
</dbReference>
<keyword evidence="2" id="KW-1185">Reference proteome</keyword>
<organism evidence="1 2">
    <name type="scientific">Penicillium cf. viridicatum</name>
    <dbReference type="NCBI Taxonomy" id="2972119"/>
    <lineage>
        <taxon>Eukaryota</taxon>
        <taxon>Fungi</taxon>
        <taxon>Dikarya</taxon>
        <taxon>Ascomycota</taxon>
        <taxon>Pezizomycotina</taxon>
        <taxon>Eurotiomycetes</taxon>
        <taxon>Eurotiomycetidae</taxon>
        <taxon>Eurotiales</taxon>
        <taxon>Aspergillaceae</taxon>
        <taxon>Penicillium</taxon>
    </lineage>
</organism>
<comment type="caution">
    <text evidence="1">The sequence shown here is derived from an EMBL/GenBank/DDBJ whole genome shotgun (WGS) entry which is preliminary data.</text>
</comment>
<accession>A0A9W9J549</accession>
<proteinExistence type="predicted"/>